<evidence type="ECO:0000313" key="1">
    <source>
        <dbReference type="EMBL" id="SPE18294.1"/>
    </source>
</evidence>
<evidence type="ECO:0008006" key="3">
    <source>
        <dbReference type="Google" id="ProtNLM"/>
    </source>
</evidence>
<evidence type="ECO:0000313" key="2">
    <source>
        <dbReference type="Proteomes" id="UP000239735"/>
    </source>
</evidence>
<dbReference type="Gene3D" id="2.60.120.1390">
    <property type="match status" value="1"/>
</dbReference>
<dbReference type="EMBL" id="OKRB01000057">
    <property type="protein sequence ID" value="SPE18294.1"/>
    <property type="molecule type" value="Genomic_DNA"/>
</dbReference>
<dbReference type="Pfam" id="PF11175">
    <property type="entry name" value="DUF2961"/>
    <property type="match status" value="1"/>
</dbReference>
<reference evidence="2" key="1">
    <citation type="submission" date="2018-02" db="EMBL/GenBank/DDBJ databases">
        <authorList>
            <person name="Hausmann B."/>
        </authorList>
    </citation>
    <scope>NUCLEOTIDE SEQUENCE [LARGE SCALE GENOMIC DNA]</scope>
    <source>
        <strain evidence="2">Peat soil MAG SbA5</strain>
    </source>
</reference>
<sequence length="393" mass="42582">MQPLDAKETFRARRRLLGGLTAATGISAAALLGVNSQSAAAAVAEASGADAPAELFAMAKLQSYKNRRSSSWDRTGGNADWVTVDPGQTATVLDVQGAGVVTHIWFTINSPDPMHLKNLVLRAWWDGESAPSVEVPMGDFFGLGLGEYFLYQSALLAVAPMKALNAYFKMPFASAARITVSNEGPQRVRSLYFAIDYVTLPSLPDELGRFHAQYRQATPCKGNESDGKNLSGRDNYVFLEATGKGHFVGVTQAVLQNEVGWFGEGDDMIFIDGDTMPTINGTGTEDYFNGAWGYGGQQFANLHQGVPYTVDPERIGGRYCQYRWHIEGPIAFEKSIKVTIEHGTANDRSDNFYSTAYWYQIEPHAAFPALPAPADRVPKVFAVGGPKGMATAG</sequence>
<dbReference type="AlphaFoldDB" id="A0A2N9L5I0"/>
<dbReference type="OrthoDB" id="2518538at2"/>
<gene>
    <name evidence="1" type="ORF">SBA5_150028</name>
</gene>
<protein>
    <recommendedName>
        <fullName evidence="3">DUF2961 domain-containing protein</fullName>
    </recommendedName>
</protein>
<proteinExistence type="predicted"/>
<name>A0A2N9L5I0_9BACT</name>
<dbReference type="Proteomes" id="UP000239735">
    <property type="component" value="Unassembled WGS sequence"/>
</dbReference>
<accession>A0A2N9L5I0</accession>
<dbReference type="InterPro" id="IPR021345">
    <property type="entry name" value="DUF2961"/>
</dbReference>
<organism evidence="1 2">
    <name type="scientific">Candidatus Sulfuritelmatomonas gaucii</name>
    <dbReference type="NCBI Taxonomy" id="2043161"/>
    <lineage>
        <taxon>Bacteria</taxon>
        <taxon>Pseudomonadati</taxon>
        <taxon>Acidobacteriota</taxon>
        <taxon>Terriglobia</taxon>
        <taxon>Terriglobales</taxon>
        <taxon>Acidobacteriaceae</taxon>
        <taxon>Candidatus Sulfuritelmatomonas</taxon>
    </lineage>
</organism>